<accession>A0A450ZUR8</accession>
<name>A0A450ZUR8_9GAMM</name>
<reference evidence="1" key="1">
    <citation type="submission" date="2019-02" db="EMBL/GenBank/DDBJ databases">
        <authorList>
            <person name="Gruber-Vodicka R. H."/>
            <person name="Seah K. B. B."/>
        </authorList>
    </citation>
    <scope>NUCLEOTIDE SEQUENCE</scope>
    <source>
        <strain evidence="2">BECK_BY1</strain>
        <strain evidence="3">BECK_BY2</strain>
        <strain evidence="1">BECK_BY3</strain>
    </source>
</reference>
<dbReference type="EMBL" id="CAADFV010000115">
    <property type="protein sequence ID" value="VFK65873.1"/>
    <property type="molecule type" value="Genomic_DNA"/>
</dbReference>
<dbReference type="EMBL" id="CAADFX010000113">
    <property type="protein sequence ID" value="VFK60036.1"/>
    <property type="molecule type" value="Genomic_DNA"/>
</dbReference>
<gene>
    <name evidence="2" type="ORF">BECKTUN1418D_GA0071000_11137</name>
    <name evidence="3" type="ORF">BECKTUN1418E_GA0071001_11154</name>
    <name evidence="1" type="ORF">BECKTUN1418F_GA0071002_11194</name>
</gene>
<dbReference type="AlphaFoldDB" id="A0A450ZUR8"/>
<sequence>MLYLLAPRVRTQTGWTFVQASVFSESLFFRYVNYDVTNPKTEQSLFFLKGKIAQTDPPFSDGTHGRKLHIVQVNNQRKHIALFADVGLPSDVR</sequence>
<organism evidence="1">
    <name type="scientific">Candidatus Kentrum sp. TUN</name>
    <dbReference type="NCBI Taxonomy" id="2126343"/>
    <lineage>
        <taxon>Bacteria</taxon>
        <taxon>Pseudomonadati</taxon>
        <taxon>Pseudomonadota</taxon>
        <taxon>Gammaproteobacteria</taxon>
        <taxon>Candidatus Kentrum</taxon>
    </lineage>
</organism>
<evidence type="ECO:0000313" key="1">
    <source>
        <dbReference type="EMBL" id="VFK57549.1"/>
    </source>
</evidence>
<evidence type="ECO:0000313" key="2">
    <source>
        <dbReference type="EMBL" id="VFK60036.1"/>
    </source>
</evidence>
<evidence type="ECO:0000313" key="3">
    <source>
        <dbReference type="EMBL" id="VFK65873.1"/>
    </source>
</evidence>
<dbReference type="EMBL" id="CAADFY010000119">
    <property type="protein sequence ID" value="VFK57549.1"/>
    <property type="molecule type" value="Genomic_DNA"/>
</dbReference>
<protein>
    <submittedName>
        <fullName evidence="1">Uncharacterized protein</fullName>
    </submittedName>
</protein>
<proteinExistence type="predicted"/>